<dbReference type="OrthoDB" id="9943555at2"/>
<organism evidence="2 3">
    <name type="scientific">Desulfonema ishimotonii</name>
    <dbReference type="NCBI Taxonomy" id="45657"/>
    <lineage>
        <taxon>Bacteria</taxon>
        <taxon>Pseudomonadati</taxon>
        <taxon>Thermodesulfobacteriota</taxon>
        <taxon>Desulfobacteria</taxon>
        <taxon>Desulfobacterales</taxon>
        <taxon>Desulfococcaceae</taxon>
        <taxon>Desulfonema</taxon>
    </lineage>
</organism>
<dbReference type="EMBL" id="BEXT01000001">
    <property type="protein sequence ID" value="GBC59820.1"/>
    <property type="molecule type" value="Genomic_DNA"/>
</dbReference>
<sequence length="117" mass="13414">MKKMVYGLVFFSAMLTASGMALADPMDSLIDEYEQAFKAVKPPPQSSVRSDYKFDQMAMSGLYTTRTLRLIYQQNQSLMERQDEMLNRYDQIIEQNKEVIRLLTRIAEAGKPGPPKP</sequence>
<comment type="caution">
    <text evidence="2">The sequence shown here is derived from an EMBL/GenBank/DDBJ whole genome shotgun (WGS) entry which is preliminary data.</text>
</comment>
<dbReference type="Proteomes" id="UP000288096">
    <property type="component" value="Unassembled WGS sequence"/>
</dbReference>
<reference evidence="3" key="1">
    <citation type="submission" date="2017-11" db="EMBL/GenBank/DDBJ databases">
        <authorList>
            <person name="Watanabe M."/>
            <person name="Kojima H."/>
        </authorList>
    </citation>
    <scope>NUCLEOTIDE SEQUENCE [LARGE SCALE GENOMIC DNA]</scope>
    <source>
        <strain evidence="3">Tokyo 01</strain>
    </source>
</reference>
<evidence type="ECO:0000256" key="1">
    <source>
        <dbReference type="SAM" id="SignalP"/>
    </source>
</evidence>
<keyword evidence="1" id="KW-0732">Signal</keyword>
<feature type="signal peptide" evidence="1">
    <location>
        <begin position="1"/>
        <end position="23"/>
    </location>
</feature>
<feature type="chain" id="PRO_5019526965" evidence="1">
    <location>
        <begin position="24"/>
        <end position="117"/>
    </location>
</feature>
<evidence type="ECO:0000313" key="3">
    <source>
        <dbReference type="Proteomes" id="UP000288096"/>
    </source>
</evidence>
<protein>
    <submittedName>
        <fullName evidence="2">Uncharacterized protein</fullName>
    </submittedName>
</protein>
<proteinExistence type="predicted"/>
<name>A0A401FSA0_9BACT</name>
<accession>A0A401FSA0</accession>
<dbReference type="RefSeq" id="WP_124327300.1">
    <property type="nucleotide sequence ID" value="NZ_BEXT01000001.1"/>
</dbReference>
<evidence type="ECO:0000313" key="2">
    <source>
        <dbReference type="EMBL" id="GBC59820.1"/>
    </source>
</evidence>
<gene>
    <name evidence="2" type="ORF">DENIS_0761</name>
</gene>
<keyword evidence="3" id="KW-1185">Reference proteome</keyword>
<reference evidence="3" key="2">
    <citation type="submission" date="2019-01" db="EMBL/GenBank/DDBJ databases">
        <title>Genome sequence of Desulfonema ishimotonii strain Tokyo 01.</title>
        <authorList>
            <person name="Fukui M."/>
        </authorList>
    </citation>
    <scope>NUCLEOTIDE SEQUENCE [LARGE SCALE GENOMIC DNA]</scope>
    <source>
        <strain evidence="3">Tokyo 01</strain>
    </source>
</reference>
<dbReference type="AlphaFoldDB" id="A0A401FSA0"/>